<gene>
    <name evidence="18" type="primary">dinG</name>
    <name evidence="18" type="ORF">STSP1_00882</name>
</gene>
<sequence length="681" mass="76567">MKVPFETEPDLNLESFFSESGSIARLLPGYEQRPGQKEMALKIEQCFEQGRHTVVEAGTGTGKSLAYIVPAVKYAVKNGVKVVISTYTINLQEQLINQDIPFTARAVDFEFKAGIAKGRNNYICKRRLQFALENKKTLFDAPPGELAELKEWAENTKDGSLSTIPFNPSPSVWDAVKSEHGNCRGRKCPHRKDCFYSNARKELDQCELIVLNHSLLLSDLMLRSRGANILPAYEAAVIDEAHNLQKAAEDHFGINISNNAVDFTLRGLYDSKKRKGLLAKFEDEQLKTKLNNARKACDVFFKQVESYYEHTCRENNGKCGREDLTDNLSGELKELRLSLSNLRAGFSEEEKKSDSAEELRRAVERLSGFESDVSSFVQQPKASEDENRHVYWIEKGGKKQFPRYNLRSAPINAGKDLKECLFDKFESVALTSATLSCSSGKKGFSFFAGNVGLEEYDSLMLGSFFDYKKNVKVVAEADLPEPSSPDFLSSAAQVLKGWIADAGGGTLILFTSYYMLKNFAEELEYWAFENGKEIFMQQKGISRTRLVERFKNSDSGILLGTESFWQGVDLPGDALKCVAIMRLPFAVPNHPLTQGKIEQIKANGENPFISFQLPSAIIRFKQGFGRLIRRKTDSGTVVILDSRVMKKFYGRKFLEVLPECSMFAKSQGELHPLNINKTNEH</sequence>
<keyword evidence="9" id="KW-0408">Iron</keyword>
<evidence type="ECO:0000256" key="5">
    <source>
        <dbReference type="ARBA" id="ARBA00022763"/>
    </source>
</evidence>
<evidence type="ECO:0000256" key="6">
    <source>
        <dbReference type="ARBA" id="ARBA00022801"/>
    </source>
</evidence>
<keyword evidence="2" id="KW-0004">4Fe-4S</keyword>
<organism evidence="18 19">
    <name type="scientific">Sedimentisphaera salicampi</name>
    <dbReference type="NCBI Taxonomy" id="1941349"/>
    <lineage>
        <taxon>Bacteria</taxon>
        <taxon>Pseudomonadati</taxon>
        <taxon>Planctomycetota</taxon>
        <taxon>Phycisphaerae</taxon>
        <taxon>Sedimentisphaerales</taxon>
        <taxon>Sedimentisphaeraceae</taxon>
        <taxon>Sedimentisphaera</taxon>
    </lineage>
</organism>
<dbReference type="GO" id="GO:0005524">
    <property type="term" value="F:ATP binding"/>
    <property type="evidence" value="ECO:0007669"/>
    <property type="project" value="UniProtKB-KW"/>
</dbReference>
<keyword evidence="6 18" id="KW-0378">Hydrolase</keyword>
<dbReference type="PANTHER" id="PTHR11472:SF34">
    <property type="entry name" value="REGULATOR OF TELOMERE ELONGATION HELICASE 1"/>
    <property type="match status" value="1"/>
</dbReference>
<dbReference type="EMBL" id="CP021023">
    <property type="protein sequence ID" value="ARN56500.1"/>
    <property type="molecule type" value="Genomic_DNA"/>
</dbReference>
<comment type="similarity">
    <text evidence="14">Belongs to the helicase family. DinG subfamily.</text>
</comment>
<dbReference type="GO" id="GO:0051539">
    <property type="term" value="F:4 iron, 4 sulfur cluster binding"/>
    <property type="evidence" value="ECO:0007669"/>
    <property type="project" value="UniProtKB-KW"/>
</dbReference>
<comment type="cofactor">
    <cofactor evidence="1">
        <name>[4Fe-4S] cluster</name>
        <dbReference type="ChEBI" id="CHEBI:49883"/>
    </cofactor>
</comment>
<dbReference type="AlphaFoldDB" id="A0A1W6LL27"/>
<keyword evidence="10" id="KW-0411">Iron-sulfur</keyword>
<evidence type="ECO:0000256" key="11">
    <source>
        <dbReference type="ARBA" id="ARBA00023125"/>
    </source>
</evidence>
<evidence type="ECO:0000256" key="10">
    <source>
        <dbReference type="ARBA" id="ARBA00023014"/>
    </source>
</evidence>
<keyword evidence="4" id="KW-0547">Nucleotide-binding</keyword>
<dbReference type="InterPro" id="IPR014013">
    <property type="entry name" value="Helic_SF1/SF2_ATP-bd_DinG/Rad3"/>
</dbReference>
<dbReference type="InterPro" id="IPR045028">
    <property type="entry name" value="DinG/Rad3-like"/>
</dbReference>
<dbReference type="STRING" id="1941349.STSP1_00882"/>
<dbReference type="GO" id="GO:0046872">
    <property type="term" value="F:metal ion binding"/>
    <property type="evidence" value="ECO:0007669"/>
    <property type="project" value="UniProtKB-KW"/>
</dbReference>
<keyword evidence="12" id="KW-0234">DNA repair</keyword>
<keyword evidence="19" id="KW-1185">Reference proteome</keyword>
<reference evidence="19" key="1">
    <citation type="submission" date="2017-04" db="EMBL/GenBank/DDBJ databases">
        <title>Comparative genomics and description of representatives of a novel lineage of planctomycetes thriving in anoxic sediments.</title>
        <authorList>
            <person name="Spring S."/>
            <person name="Bunk B."/>
            <person name="Sproer C."/>
        </authorList>
    </citation>
    <scope>NUCLEOTIDE SEQUENCE [LARGE SCALE GENOMIC DNA]</scope>
    <source>
        <strain evidence="19">ST-PulAB-D4</strain>
    </source>
</reference>
<evidence type="ECO:0000256" key="2">
    <source>
        <dbReference type="ARBA" id="ARBA00022485"/>
    </source>
</evidence>
<accession>A0A1W6LL27</accession>
<keyword evidence="5" id="KW-0227">DNA damage</keyword>
<dbReference type="KEGG" id="pbp:STSP1_00882"/>
<keyword evidence="8" id="KW-0067">ATP-binding</keyword>
<evidence type="ECO:0000256" key="9">
    <source>
        <dbReference type="ARBA" id="ARBA00023004"/>
    </source>
</evidence>
<evidence type="ECO:0000313" key="19">
    <source>
        <dbReference type="Proteomes" id="UP000193334"/>
    </source>
</evidence>
<keyword evidence="3" id="KW-0479">Metal-binding</keyword>
<dbReference type="Proteomes" id="UP000193334">
    <property type="component" value="Chromosome"/>
</dbReference>
<evidence type="ECO:0000256" key="8">
    <source>
        <dbReference type="ARBA" id="ARBA00022840"/>
    </source>
</evidence>
<dbReference type="InterPro" id="IPR011545">
    <property type="entry name" value="DEAD/DEAH_box_helicase_dom"/>
</dbReference>
<dbReference type="InterPro" id="IPR006555">
    <property type="entry name" value="ATP-dep_Helicase_C"/>
</dbReference>
<evidence type="ECO:0000313" key="18">
    <source>
        <dbReference type="EMBL" id="ARN56500.1"/>
    </source>
</evidence>
<evidence type="ECO:0000256" key="1">
    <source>
        <dbReference type="ARBA" id="ARBA00001966"/>
    </source>
</evidence>
<dbReference type="PROSITE" id="PS51193">
    <property type="entry name" value="HELICASE_ATP_BIND_2"/>
    <property type="match status" value="1"/>
</dbReference>
<keyword evidence="7 18" id="KW-0347">Helicase</keyword>
<protein>
    <recommendedName>
        <fullName evidence="15">DNA 5'-3' helicase</fullName>
        <ecNumber evidence="15">5.6.2.3</ecNumber>
    </recommendedName>
</protein>
<proteinExistence type="inferred from homology"/>
<evidence type="ECO:0000256" key="4">
    <source>
        <dbReference type="ARBA" id="ARBA00022741"/>
    </source>
</evidence>
<evidence type="ECO:0000256" key="15">
    <source>
        <dbReference type="ARBA" id="ARBA00044969"/>
    </source>
</evidence>
<dbReference type="InterPro" id="IPR010614">
    <property type="entry name" value="RAD3-like_helicase_DEAD"/>
</dbReference>
<evidence type="ECO:0000256" key="13">
    <source>
        <dbReference type="ARBA" id="ARBA00023235"/>
    </source>
</evidence>
<evidence type="ECO:0000256" key="3">
    <source>
        <dbReference type="ARBA" id="ARBA00022723"/>
    </source>
</evidence>
<dbReference type="GO" id="GO:0043139">
    <property type="term" value="F:5'-3' DNA helicase activity"/>
    <property type="evidence" value="ECO:0007669"/>
    <property type="project" value="UniProtKB-EC"/>
</dbReference>
<evidence type="ECO:0000259" key="17">
    <source>
        <dbReference type="PROSITE" id="PS51193"/>
    </source>
</evidence>
<dbReference type="EC" id="5.6.2.3" evidence="15"/>
<dbReference type="SMART" id="SM00488">
    <property type="entry name" value="DEXDc2"/>
    <property type="match status" value="1"/>
</dbReference>
<evidence type="ECO:0000256" key="16">
    <source>
        <dbReference type="ARBA" id="ARBA00048954"/>
    </source>
</evidence>
<dbReference type="Pfam" id="PF13307">
    <property type="entry name" value="Helicase_C_2"/>
    <property type="match status" value="1"/>
</dbReference>
<feature type="domain" description="Helicase ATP-binding" evidence="17">
    <location>
        <begin position="22"/>
        <end position="290"/>
    </location>
</feature>
<dbReference type="Pfam" id="PF00270">
    <property type="entry name" value="DEAD"/>
    <property type="match status" value="1"/>
</dbReference>
<keyword evidence="11" id="KW-0238">DNA-binding</keyword>
<dbReference type="PANTHER" id="PTHR11472">
    <property type="entry name" value="DNA REPAIR DEAD HELICASE RAD3/XP-D SUBFAMILY MEMBER"/>
    <property type="match status" value="1"/>
</dbReference>
<dbReference type="RefSeq" id="WP_085755188.1">
    <property type="nucleotide sequence ID" value="NZ_CP021023.1"/>
</dbReference>
<dbReference type="Gene3D" id="3.40.50.300">
    <property type="entry name" value="P-loop containing nucleotide triphosphate hydrolases"/>
    <property type="match status" value="2"/>
</dbReference>
<dbReference type="SMART" id="SM00487">
    <property type="entry name" value="DEXDc"/>
    <property type="match status" value="1"/>
</dbReference>
<dbReference type="GO" id="GO:0006281">
    <property type="term" value="P:DNA repair"/>
    <property type="evidence" value="ECO:0007669"/>
    <property type="project" value="UniProtKB-KW"/>
</dbReference>
<evidence type="ECO:0000256" key="12">
    <source>
        <dbReference type="ARBA" id="ARBA00023204"/>
    </source>
</evidence>
<name>A0A1W6LL27_9BACT</name>
<comment type="catalytic activity">
    <reaction evidence="16">
        <text>ATP + H2O = ADP + phosphate + H(+)</text>
        <dbReference type="Rhea" id="RHEA:13065"/>
        <dbReference type="ChEBI" id="CHEBI:15377"/>
        <dbReference type="ChEBI" id="CHEBI:15378"/>
        <dbReference type="ChEBI" id="CHEBI:30616"/>
        <dbReference type="ChEBI" id="CHEBI:43474"/>
        <dbReference type="ChEBI" id="CHEBI:456216"/>
        <dbReference type="EC" id="5.6.2.3"/>
    </reaction>
</comment>
<evidence type="ECO:0000256" key="14">
    <source>
        <dbReference type="ARBA" id="ARBA00038058"/>
    </source>
</evidence>
<dbReference type="InterPro" id="IPR006554">
    <property type="entry name" value="Helicase-like_DEXD_c2"/>
</dbReference>
<dbReference type="Pfam" id="PF06733">
    <property type="entry name" value="DEAD_2"/>
    <property type="match status" value="1"/>
</dbReference>
<dbReference type="SMART" id="SM00491">
    <property type="entry name" value="HELICc2"/>
    <property type="match status" value="1"/>
</dbReference>
<dbReference type="SUPFAM" id="SSF52540">
    <property type="entry name" value="P-loop containing nucleoside triphosphate hydrolases"/>
    <property type="match status" value="2"/>
</dbReference>
<dbReference type="GO" id="GO:0003677">
    <property type="term" value="F:DNA binding"/>
    <property type="evidence" value="ECO:0007669"/>
    <property type="project" value="UniProtKB-KW"/>
</dbReference>
<dbReference type="InterPro" id="IPR014001">
    <property type="entry name" value="Helicase_ATP-bd"/>
</dbReference>
<evidence type="ECO:0000256" key="7">
    <source>
        <dbReference type="ARBA" id="ARBA00022806"/>
    </source>
</evidence>
<dbReference type="InterPro" id="IPR027417">
    <property type="entry name" value="P-loop_NTPase"/>
</dbReference>
<dbReference type="GO" id="GO:0016887">
    <property type="term" value="F:ATP hydrolysis activity"/>
    <property type="evidence" value="ECO:0007669"/>
    <property type="project" value="RHEA"/>
</dbReference>
<keyword evidence="13" id="KW-0413">Isomerase</keyword>